<dbReference type="Gene3D" id="1.20.1440.60">
    <property type="entry name" value="23S rRNA-intervening sequence"/>
    <property type="match status" value="1"/>
</dbReference>
<dbReference type="EMBL" id="SRLH01000004">
    <property type="protein sequence ID" value="TGD58103.1"/>
    <property type="molecule type" value="Genomic_DNA"/>
</dbReference>
<gene>
    <name evidence="1" type="ORF">E4635_08840</name>
</gene>
<dbReference type="PANTHER" id="PTHR38471">
    <property type="entry name" value="FOUR HELIX BUNDLE PROTEIN"/>
    <property type="match status" value="1"/>
</dbReference>
<dbReference type="Pfam" id="PF05635">
    <property type="entry name" value="23S_rRNA_IVP"/>
    <property type="match status" value="1"/>
</dbReference>
<evidence type="ECO:0000313" key="2">
    <source>
        <dbReference type="Proteomes" id="UP000297407"/>
    </source>
</evidence>
<protein>
    <submittedName>
        <fullName evidence="1">Four helix bundle protein</fullName>
    </submittedName>
</protein>
<dbReference type="AlphaFoldDB" id="A0A4Z0L740"/>
<accession>A0A4Z0L740</accession>
<organism evidence="1 2">
    <name type="scientific">Flavobacterium humi</name>
    <dbReference type="NCBI Taxonomy" id="2562683"/>
    <lineage>
        <taxon>Bacteria</taxon>
        <taxon>Pseudomonadati</taxon>
        <taxon>Bacteroidota</taxon>
        <taxon>Flavobacteriia</taxon>
        <taxon>Flavobacteriales</taxon>
        <taxon>Flavobacteriaceae</taxon>
        <taxon>Flavobacterium</taxon>
    </lineage>
</organism>
<evidence type="ECO:0000313" key="1">
    <source>
        <dbReference type="EMBL" id="TGD58103.1"/>
    </source>
</evidence>
<dbReference type="RefSeq" id="WP_135526273.1">
    <property type="nucleotide sequence ID" value="NZ_SRLH01000004.1"/>
</dbReference>
<name>A0A4Z0L740_9FLAO</name>
<comment type="caution">
    <text evidence="1">The sequence shown here is derived from an EMBL/GenBank/DDBJ whole genome shotgun (WGS) entry which is preliminary data.</text>
</comment>
<dbReference type="PANTHER" id="PTHR38471:SF2">
    <property type="entry name" value="FOUR HELIX BUNDLE PROTEIN"/>
    <property type="match status" value="1"/>
</dbReference>
<dbReference type="Proteomes" id="UP000297407">
    <property type="component" value="Unassembled WGS sequence"/>
</dbReference>
<dbReference type="OrthoDB" id="9811959at2"/>
<dbReference type="InterPro" id="IPR036583">
    <property type="entry name" value="23S_rRNA_IVS_sf"/>
</dbReference>
<dbReference type="CDD" id="cd16377">
    <property type="entry name" value="23S_rRNA_IVP_like"/>
    <property type="match status" value="1"/>
</dbReference>
<dbReference type="SUPFAM" id="SSF158446">
    <property type="entry name" value="IVS-encoded protein-like"/>
    <property type="match status" value="1"/>
</dbReference>
<dbReference type="NCBIfam" id="TIGR02436">
    <property type="entry name" value="four helix bundle protein"/>
    <property type="match status" value="1"/>
</dbReference>
<proteinExistence type="predicted"/>
<keyword evidence="2" id="KW-1185">Reference proteome</keyword>
<dbReference type="InterPro" id="IPR012657">
    <property type="entry name" value="23S_rRNA-intervening_sequence"/>
</dbReference>
<sequence>MKTFRDLLIWQKAMALTVHTYAVTSNFATEELASEIRKCSIAIPSIIAEGSGSGTGKDFYKSLGMATGALFAFQTQMEIAFNLNYIPEQEFGIVFENSRELERMIGSFRNKIKETL</sequence>
<reference evidence="1 2" key="1">
    <citation type="submission" date="2019-04" db="EMBL/GenBank/DDBJ databases">
        <title>Flavobacterium sp. strain DS2-A Genome sequencing and assembly.</title>
        <authorList>
            <person name="Kim I."/>
        </authorList>
    </citation>
    <scope>NUCLEOTIDE SEQUENCE [LARGE SCALE GENOMIC DNA]</scope>
    <source>
        <strain evidence="1 2">DS2-A</strain>
    </source>
</reference>